<gene>
    <name evidence="2" type="ORF">SAMN05661012_03360</name>
    <name evidence="3" type="ORF">SR876_01180</name>
</gene>
<evidence type="ECO:0000256" key="1">
    <source>
        <dbReference type="SAM" id="MobiDB-lite"/>
    </source>
</evidence>
<proteinExistence type="predicted"/>
<feature type="compositionally biased region" description="Basic and acidic residues" evidence="1">
    <location>
        <begin position="301"/>
        <end position="317"/>
    </location>
</feature>
<dbReference type="OrthoDB" id="9852728at2"/>
<dbReference type="Proteomes" id="UP001326715">
    <property type="component" value="Chromosome"/>
</dbReference>
<dbReference type="AlphaFoldDB" id="A0A1K1R4L0"/>
<evidence type="ECO:0000313" key="5">
    <source>
        <dbReference type="Proteomes" id="UP001326715"/>
    </source>
</evidence>
<reference evidence="2 4" key="1">
    <citation type="submission" date="2016-11" db="EMBL/GenBank/DDBJ databases">
        <authorList>
            <person name="Jaros S."/>
            <person name="Januszkiewicz K."/>
            <person name="Wedrychowicz H."/>
        </authorList>
    </citation>
    <scope>NUCLEOTIDE SEQUENCE [LARGE SCALE GENOMIC DNA]</scope>
    <source>
        <strain evidence="2 4">DSM 784</strain>
    </source>
</reference>
<protein>
    <submittedName>
        <fullName evidence="2">Uncharacterized protein</fullName>
    </submittedName>
</protein>
<name>A0A1K1R4L0_9BACT</name>
<sequence>MIALLRPTFTGEPSYQNFKYALFTTTGGYCHFCEKAVTIVADLFHRSRGILTAESPLKKEDFNDSFLICGDCGFAYSHAFKFEKSDQMHDETDADEDEDYFMKVIVSPKEVPSLANPNDYLWPDHSYLELFKEKSIYAFSWNSVTYYRIDNDGMLLDESSYTTLFMQPQHSVVPELKSKLLNTIRLFRLNGFYHDYPEDTAATEINYYIPQDAFYEDLRPIIRNKVFLLTKKYIDQISFLLSNGINGIHVINEQFNTLYELNGFRSVWQSSVFPPDQTGGASFVPFYIAKGVVNENIPINEKKRLPDEMDRNEKNLNPDDDEGQPPTKK</sequence>
<dbReference type="EMBL" id="FPIZ01000010">
    <property type="protein sequence ID" value="SFW66787.1"/>
    <property type="molecule type" value="Genomic_DNA"/>
</dbReference>
<dbReference type="STRING" id="1004.SAMN05661012_03360"/>
<accession>A0A1K1R4L0</accession>
<organism evidence="2 4">
    <name type="scientific">Chitinophaga sancti</name>
    <dbReference type="NCBI Taxonomy" id="1004"/>
    <lineage>
        <taxon>Bacteria</taxon>
        <taxon>Pseudomonadati</taxon>
        <taxon>Bacteroidota</taxon>
        <taxon>Chitinophagia</taxon>
        <taxon>Chitinophagales</taxon>
        <taxon>Chitinophagaceae</taxon>
        <taxon>Chitinophaga</taxon>
    </lineage>
</organism>
<evidence type="ECO:0000313" key="3">
    <source>
        <dbReference type="EMBL" id="WQG90093.1"/>
    </source>
</evidence>
<dbReference type="RefSeq" id="WP_072362385.1">
    <property type="nucleotide sequence ID" value="NZ_CBHWAX010000221.1"/>
</dbReference>
<keyword evidence="5" id="KW-1185">Reference proteome</keyword>
<reference evidence="3 5" key="2">
    <citation type="submission" date="2023-11" db="EMBL/GenBank/DDBJ databases">
        <title>MicrobeMod: A computational toolkit for identifying prokaryotic methylation and restriction-modification with nanopore sequencing.</title>
        <authorList>
            <person name="Crits-Christoph A."/>
            <person name="Kang S.C."/>
            <person name="Lee H."/>
            <person name="Ostrov N."/>
        </authorList>
    </citation>
    <scope>NUCLEOTIDE SEQUENCE [LARGE SCALE GENOMIC DNA]</scope>
    <source>
        <strain evidence="3 5">ATCC 23090</strain>
    </source>
</reference>
<evidence type="ECO:0000313" key="4">
    <source>
        <dbReference type="Proteomes" id="UP000183788"/>
    </source>
</evidence>
<evidence type="ECO:0000313" key="2">
    <source>
        <dbReference type="EMBL" id="SFW66787.1"/>
    </source>
</evidence>
<dbReference type="EMBL" id="CP140154">
    <property type="protein sequence ID" value="WQG90093.1"/>
    <property type="molecule type" value="Genomic_DNA"/>
</dbReference>
<dbReference type="Proteomes" id="UP000183788">
    <property type="component" value="Unassembled WGS sequence"/>
</dbReference>
<feature type="region of interest" description="Disordered" evidence="1">
    <location>
        <begin position="301"/>
        <end position="329"/>
    </location>
</feature>